<dbReference type="EC" id="2.7.4.23" evidence="6"/>
<keyword evidence="5 6" id="KW-0067">ATP-binding</keyword>
<comment type="caution">
    <text evidence="8">The sequence shown here is derived from an EMBL/GenBank/DDBJ whole genome shotgun (WGS) entry which is preliminary data.</text>
</comment>
<evidence type="ECO:0000256" key="1">
    <source>
        <dbReference type="ARBA" id="ARBA00000373"/>
    </source>
</evidence>
<dbReference type="PANTHER" id="PTHR23117">
    <property type="entry name" value="GUANYLATE KINASE-RELATED"/>
    <property type="match status" value="1"/>
</dbReference>
<dbReference type="Proteomes" id="UP001524642">
    <property type="component" value="Unassembled WGS sequence"/>
</dbReference>
<comment type="catalytic activity">
    <reaction evidence="1 6">
        <text>alpha-D-ribose 1,5-bisphosphate + ATP = 5-phospho-alpha-D-ribose 1-diphosphate + ADP</text>
        <dbReference type="Rhea" id="RHEA:20109"/>
        <dbReference type="ChEBI" id="CHEBI:30616"/>
        <dbReference type="ChEBI" id="CHEBI:58017"/>
        <dbReference type="ChEBI" id="CHEBI:68688"/>
        <dbReference type="ChEBI" id="CHEBI:456216"/>
        <dbReference type="EC" id="2.7.4.23"/>
    </reaction>
</comment>
<name>A0ABT1X765_9PROT</name>
<accession>A0ABT1X765</accession>
<dbReference type="RefSeq" id="WP_257717608.1">
    <property type="nucleotide sequence ID" value="NZ_JANJOU010000017.1"/>
</dbReference>
<dbReference type="PANTHER" id="PTHR23117:SF8">
    <property type="entry name" value="RIBOSE 1,5-BISPHOSPHATE PHOSPHOKINASE PHNN"/>
    <property type="match status" value="1"/>
</dbReference>
<reference evidence="8 9" key="1">
    <citation type="submission" date="2022-06" db="EMBL/GenBank/DDBJ databases">
        <title>Roseomonas CN29.</title>
        <authorList>
            <person name="Cheng Y."/>
            <person name="He X."/>
        </authorList>
    </citation>
    <scope>NUCLEOTIDE SEQUENCE [LARGE SCALE GENOMIC DNA]</scope>
    <source>
        <strain evidence="8 9">CN29</strain>
    </source>
</reference>
<evidence type="ECO:0000256" key="5">
    <source>
        <dbReference type="ARBA" id="ARBA00022840"/>
    </source>
</evidence>
<organism evidence="8 9">
    <name type="scientific">Roseomonas populi</name>
    <dbReference type="NCBI Taxonomy" id="3121582"/>
    <lineage>
        <taxon>Bacteria</taxon>
        <taxon>Pseudomonadati</taxon>
        <taxon>Pseudomonadota</taxon>
        <taxon>Alphaproteobacteria</taxon>
        <taxon>Acetobacterales</taxon>
        <taxon>Roseomonadaceae</taxon>
        <taxon>Roseomonas</taxon>
    </lineage>
</organism>
<comment type="similarity">
    <text evidence="6">Belongs to the ribose 1,5-bisphosphokinase family.</text>
</comment>
<evidence type="ECO:0000256" key="4">
    <source>
        <dbReference type="ARBA" id="ARBA00022741"/>
    </source>
</evidence>
<dbReference type="PROSITE" id="PS50052">
    <property type="entry name" value="GUANYLATE_KINASE_2"/>
    <property type="match status" value="1"/>
</dbReference>
<evidence type="ECO:0000256" key="6">
    <source>
        <dbReference type="HAMAP-Rule" id="MF_00836"/>
    </source>
</evidence>
<proteinExistence type="inferred from homology"/>
<dbReference type="SMART" id="SM00072">
    <property type="entry name" value="GuKc"/>
    <property type="match status" value="1"/>
</dbReference>
<evidence type="ECO:0000313" key="8">
    <source>
        <dbReference type="EMBL" id="MCR0983945.1"/>
    </source>
</evidence>
<dbReference type="InterPro" id="IPR008145">
    <property type="entry name" value="GK/Ca_channel_bsu"/>
</dbReference>
<gene>
    <name evidence="6 8" type="primary">phnN</name>
    <name evidence="8" type="ORF">NRP21_17975</name>
</gene>
<protein>
    <recommendedName>
        <fullName evidence="6">Ribose 1,5-bisphosphate phosphokinase PhnN</fullName>
        <ecNumber evidence="6">2.7.4.23</ecNumber>
    </recommendedName>
    <alternativeName>
        <fullName evidence="6">Ribose 1,5-bisphosphokinase</fullName>
    </alternativeName>
</protein>
<dbReference type="InterPro" id="IPR012699">
    <property type="entry name" value="PhnN"/>
</dbReference>
<dbReference type="EMBL" id="JANJOU010000017">
    <property type="protein sequence ID" value="MCR0983945.1"/>
    <property type="molecule type" value="Genomic_DNA"/>
</dbReference>
<evidence type="ECO:0000256" key="3">
    <source>
        <dbReference type="ARBA" id="ARBA00022679"/>
    </source>
</evidence>
<feature type="binding site" evidence="6">
    <location>
        <begin position="10"/>
        <end position="17"/>
    </location>
    <ligand>
        <name>ATP</name>
        <dbReference type="ChEBI" id="CHEBI:30616"/>
    </ligand>
</feature>
<keyword evidence="4 6" id="KW-0547">Nucleotide-binding</keyword>
<keyword evidence="3 6" id="KW-0808">Transferase</keyword>
<dbReference type="SUPFAM" id="SSF52540">
    <property type="entry name" value="P-loop containing nucleoside triphosphate hydrolases"/>
    <property type="match status" value="1"/>
</dbReference>
<keyword evidence="9" id="KW-1185">Reference proteome</keyword>
<dbReference type="NCBIfam" id="TIGR02322">
    <property type="entry name" value="phosphon_PhnN"/>
    <property type="match status" value="1"/>
</dbReference>
<feature type="domain" description="Guanylate kinase-like" evidence="7">
    <location>
        <begin position="3"/>
        <end position="178"/>
    </location>
</feature>
<comment type="function">
    <text evidence="6">Catalyzes the phosphorylation of ribose 1,5-bisphosphate to 5-phospho-D-ribosyl alpha-1-diphosphate (PRPP).</text>
</comment>
<dbReference type="HAMAP" id="MF_00836">
    <property type="entry name" value="PhnN"/>
    <property type="match status" value="1"/>
</dbReference>
<evidence type="ECO:0000313" key="9">
    <source>
        <dbReference type="Proteomes" id="UP001524642"/>
    </source>
</evidence>
<dbReference type="InterPro" id="IPR008144">
    <property type="entry name" value="Guanylate_kin-like_dom"/>
</dbReference>
<comment type="pathway">
    <text evidence="2 6">Metabolic intermediate biosynthesis; 5-phospho-alpha-D-ribose 1-diphosphate biosynthesis; 5-phospho-alpha-D-ribose 1-diphosphate from D-ribose 5-phosphate (route II): step 3/3.</text>
</comment>
<dbReference type="Gene3D" id="3.40.50.300">
    <property type="entry name" value="P-loop containing nucleotide triphosphate hydrolases"/>
    <property type="match status" value="1"/>
</dbReference>
<sequence length="188" mass="19367">MSGVLVGVVGPSGAGKDTLMEAARAALAGDPRVTFLRRAVTRPAEAGGEDHLPLSREAFLAGREAGHFALWWEAHGLLYGIPAGPLEAALAKGCAAVANLSRRALADADARFPLRVVEITASPDVLATRLAARGRESAEDIARRLAREAPLPAGLAVDRVVNDTSVEAGAGQLLRALRAAIPVTASVA</sequence>
<evidence type="ECO:0000256" key="2">
    <source>
        <dbReference type="ARBA" id="ARBA00005069"/>
    </source>
</evidence>
<dbReference type="InterPro" id="IPR027417">
    <property type="entry name" value="P-loop_NTPase"/>
</dbReference>
<evidence type="ECO:0000259" key="7">
    <source>
        <dbReference type="PROSITE" id="PS50052"/>
    </source>
</evidence>